<dbReference type="Pfam" id="PF04138">
    <property type="entry name" value="GtrA_DPMS_TM"/>
    <property type="match status" value="1"/>
</dbReference>
<feature type="transmembrane region" description="Helical" evidence="6">
    <location>
        <begin position="383"/>
        <end position="400"/>
    </location>
</feature>
<comment type="subcellular location">
    <subcellularLocation>
        <location evidence="1">Membrane</location>
        <topology evidence="1">Multi-pass membrane protein</topology>
    </subcellularLocation>
</comment>
<dbReference type="Proteomes" id="UP000571950">
    <property type="component" value="Unassembled WGS sequence"/>
</dbReference>
<protein>
    <submittedName>
        <fullName evidence="8">Putative flippase GtrA</fullName>
    </submittedName>
</protein>
<comment type="caution">
    <text evidence="8">The sequence shown here is derived from an EMBL/GenBank/DDBJ whole genome shotgun (WGS) entry which is preliminary data.</text>
</comment>
<accession>A0A7W6BIC7</accession>
<feature type="domain" description="GtrA/DPMS transmembrane" evidence="7">
    <location>
        <begin position="6"/>
        <end position="121"/>
    </location>
</feature>
<sequence>MTQIVRFASVGVANTLLSFAIIFLCLWSGWGDYAANVAGYAAGLALSYTANRYWTFGLAGHGHSSRQIYRFLFAALIAYAVNLAIVTIARWNGFIDTPISHIAGACGYTVTSFLLQRFFVFRTTEKDLPGLGRTTRAYWPEHLILLLALSCWLALRHIPLTHDVIWQFWIARQMLHGYTLYRDIWELNPPLWFWSALPIEWVSSHLGLSSLRVLVAVVIGMGASAALLLGRMCRERSNAERALLMAGAFWFATIMPLYDFGQREQLALMGALPYAALIVNRRERREVPLALAFLIGLMGAYGFALKHYFAAIPVLLELWLVFALRRDWKPIRPETLTVAASALLYAMAVFLFSPDFLSHIVPMVEAAYHGYEVPFARMIDEPAQLIWFLCAVALILYSGLRSGGNTALTRAFLILAAGFGLAYVLQNKGWQYHAVPVTGSLLMALLARALDGGTHQLPRRPLAIGIIAFAIAVGILQRPYYNFLQRHSEPFMEEVPAGQPIAILTSDPMWAWPMVENRHLLWPLHVYSYWMFPAIGEYELGINRNPEVRALGERIRRQTAHDLACNPPQMILIDRPLRHFTYSGKAFDVRRWLMADPEISSLIDGYYAEGKGNRFLEVYRRTQRKIAIPPPDNCLSPAS</sequence>
<dbReference type="InterPro" id="IPR007267">
    <property type="entry name" value="GtrA_DPMS_TM"/>
</dbReference>
<dbReference type="PANTHER" id="PTHR38459:SF1">
    <property type="entry name" value="PROPHAGE BACTOPRENOL-LINKED GLUCOSE TRANSLOCASE HOMOLOG"/>
    <property type="match status" value="1"/>
</dbReference>
<keyword evidence="4 6" id="KW-1133">Transmembrane helix</keyword>
<evidence type="ECO:0000256" key="6">
    <source>
        <dbReference type="SAM" id="Phobius"/>
    </source>
</evidence>
<feature type="transmembrane region" description="Helical" evidence="6">
    <location>
        <begin position="242"/>
        <end position="258"/>
    </location>
</feature>
<keyword evidence="3 6" id="KW-0812">Transmembrane</keyword>
<comment type="similarity">
    <text evidence="2">Belongs to the GtrA family.</text>
</comment>
<feature type="transmembrane region" description="Helical" evidence="6">
    <location>
        <begin position="336"/>
        <end position="353"/>
    </location>
</feature>
<feature type="transmembrane region" description="Helical" evidence="6">
    <location>
        <begin position="407"/>
        <end position="425"/>
    </location>
</feature>
<evidence type="ECO:0000256" key="3">
    <source>
        <dbReference type="ARBA" id="ARBA00022692"/>
    </source>
</evidence>
<reference evidence="8 9" key="1">
    <citation type="submission" date="2020-08" db="EMBL/GenBank/DDBJ databases">
        <title>Genomic Encyclopedia of Type Strains, Phase IV (KMG-IV): sequencing the most valuable type-strain genomes for metagenomic binning, comparative biology and taxonomic classification.</title>
        <authorList>
            <person name="Goeker M."/>
        </authorList>
    </citation>
    <scope>NUCLEOTIDE SEQUENCE [LARGE SCALE GENOMIC DNA]</scope>
    <source>
        <strain evidence="8 9">DSM 26189</strain>
    </source>
</reference>
<feature type="transmembrane region" description="Helical" evidence="6">
    <location>
        <begin position="431"/>
        <end position="450"/>
    </location>
</feature>
<evidence type="ECO:0000256" key="5">
    <source>
        <dbReference type="ARBA" id="ARBA00023136"/>
    </source>
</evidence>
<feature type="transmembrane region" description="Helical" evidence="6">
    <location>
        <begin position="137"/>
        <end position="155"/>
    </location>
</feature>
<feature type="transmembrane region" description="Helical" evidence="6">
    <location>
        <begin position="211"/>
        <end position="230"/>
    </location>
</feature>
<feature type="transmembrane region" description="Helical" evidence="6">
    <location>
        <begin position="7"/>
        <end position="27"/>
    </location>
</feature>
<evidence type="ECO:0000256" key="2">
    <source>
        <dbReference type="ARBA" id="ARBA00009399"/>
    </source>
</evidence>
<feature type="transmembrane region" description="Helical" evidence="6">
    <location>
        <begin position="98"/>
        <end position="116"/>
    </location>
</feature>
<dbReference type="GO" id="GO:0000271">
    <property type="term" value="P:polysaccharide biosynthetic process"/>
    <property type="evidence" value="ECO:0007669"/>
    <property type="project" value="InterPro"/>
</dbReference>
<feature type="transmembrane region" description="Helical" evidence="6">
    <location>
        <begin position="33"/>
        <end position="50"/>
    </location>
</feature>
<dbReference type="PANTHER" id="PTHR38459">
    <property type="entry name" value="PROPHAGE BACTOPRENOL-LINKED GLUCOSE TRANSLOCASE HOMOLOG"/>
    <property type="match status" value="1"/>
</dbReference>
<evidence type="ECO:0000256" key="4">
    <source>
        <dbReference type="ARBA" id="ARBA00022989"/>
    </source>
</evidence>
<evidence type="ECO:0000313" key="8">
    <source>
        <dbReference type="EMBL" id="MBB3926524.1"/>
    </source>
</evidence>
<dbReference type="InterPro" id="IPR051401">
    <property type="entry name" value="GtrA_CellWall_Glycosyl"/>
</dbReference>
<dbReference type="RefSeq" id="WP_188072036.1">
    <property type="nucleotide sequence ID" value="NZ_BSPS01000040.1"/>
</dbReference>
<proteinExistence type="inferred from homology"/>
<organism evidence="8 9">
    <name type="scientific">Sphingobium jiangsuense</name>
    <dbReference type="NCBI Taxonomy" id="870476"/>
    <lineage>
        <taxon>Bacteria</taxon>
        <taxon>Pseudomonadati</taxon>
        <taxon>Pseudomonadota</taxon>
        <taxon>Alphaproteobacteria</taxon>
        <taxon>Sphingomonadales</taxon>
        <taxon>Sphingomonadaceae</taxon>
        <taxon>Sphingobium</taxon>
    </lineage>
</organism>
<dbReference type="EMBL" id="JACIDT010000007">
    <property type="protein sequence ID" value="MBB3926524.1"/>
    <property type="molecule type" value="Genomic_DNA"/>
</dbReference>
<dbReference type="AlphaFoldDB" id="A0A7W6BIC7"/>
<feature type="transmembrane region" description="Helical" evidence="6">
    <location>
        <begin position="462"/>
        <end position="481"/>
    </location>
</feature>
<keyword evidence="5 6" id="KW-0472">Membrane</keyword>
<keyword evidence="9" id="KW-1185">Reference proteome</keyword>
<gene>
    <name evidence="8" type="ORF">GGR43_002244</name>
</gene>
<feature type="transmembrane region" description="Helical" evidence="6">
    <location>
        <begin position="71"/>
        <end position="92"/>
    </location>
</feature>
<dbReference type="GO" id="GO:0005886">
    <property type="term" value="C:plasma membrane"/>
    <property type="evidence" value="ECO:0007669"/>
    <property type="project" value="TreeGrafter"/>
</dbReference>
<name>A0A7W6BIC7_9SPHN</name>
<evidence type="ECO:0000259" key="7">
    <source>
        <dbReference type="Pfam" id="PF04138"/>
    </source>
</evidence>
<evidence type="ECO:0000256" key="1">
    <source>
        <dbReference type="ARBA" id="ARBA00004141"/>
    </source>
</evidence>
<evidence type="ECO:0000313" key="9">
    <source>
        <dbReference type="Proteomes" id="UP000571950"/>
    </source>
</evidence>
<feature type="transmembrane region" description="Helical" evidence="6">
    <location>
        <begin position="308"/>
        <end position="324"/>
    </location>
</feature>